<feature type="compositionally biased region" description="Basic and acidic residues" evidence="2">
    <location>
        <begin position="414"/>
        <end position="431"/>
    </location>
</feature>
<evidence type="ECO:0000313" key="4">
    <source>
        <dbReference type="Proteomes" id="UP001633002"/>
    </source>
</evidence>
<gene>
    <name evidence="3" type="ORF">R1sor_000615</name>
</gene>
<dbReference type="EMBL" id="JBJQOH010000006">
    <property type="protein sequence ID" value="KAL3682593.1"/>
    <property type="molecule type" value="Genomic_DNA"/>
</dbReference>
<accession>A0ABD3GTN0</accession>
<dbReference type="InterPro" id="IPR011010">
    <property type="entry name" value="DNA_brk_join_enz"/>
</dbReference>
<sequence length="431" mass="49026">MSQDLDSLGQLASEVENDDDFVHEICRNPRFQDVDTKELENVEQSEPRRNKYSETWARRAFDEWRESRNLDISRTIEDLSEEVNLRDFIDNLSIFFLQVRKKDGKLYPPMSIEGLLRAIGRIIRARQKQRLIKSGAAVIPFNILKDVRYRKVKVAADEAVSRAMAAGLGKYVKKSDLITLEEEHEMLPQPICSLDSPRGLNYRIGYFCNRSGVFQHDEFQATNMVGYRTWPASIVFNTKTKFKNSDAVWFCKSPVGVNTLRDYMKNMVKDLPGTNVKAITNKSGRGLGITRMVEAGVPTLVAMGQTGHPDPKSFDKYDRSSEHAKNRVIQRIVSGEISHGRKLKFSDVFHEELEKTEGSGCQQGEDDGQAKNIKMLQENGLKKMQTTVNLGSELYGQSGHRSRCGIDGRPVGGNRREQDYGRKTQERHENG</sequence>
<keyword evidence="1" id="KW-0233">DNA recombination</keyword>
<evidence type="ECO:0000256" key="1">
    <source>
        <dbReference type="ARBA" id="ARBA00023172"/>
    </source>
</evidence>
<dbReference type="InterPro" id="IPR013762">
    <property type="entry name" value="Integrase-like_cat_sf"/>
</dbReference>
<dbReference type="Proteomes" id="UP001633002">
    <property type="component" value="Unassembled WGS sequence"/>
</dbReference>
<organism evidence="3 4">
    <name type="scientific">Riccia sorocarpa</name>
    <dbReference type="NCBI Taxonomy" id="122646"/>
    <lineage>
        <taxon>Eukaryota</taxon>
        <taxon>Viridiplantae</taxon>
        <taxon>Streptophyta</taxon>
        <taxon>Embryophyta</taxon>
        <taxon>Marchantiophyta</taxon>
        <taxon>Marchantiopsida</taxon>
        <taxon>Marchantiidae</taxon>
        <taxon>Marchantiales</taxon>
        <taxon>Ricciaceae</taxon>
        <taxon>Riccia</taxon>
    </lineage>
</organism>
<dbReference type="Gene3D" id="1.10.443.10">
    <property type="entry name" value="Intergrase catalytic core"/>
    <property type="match status" value="1"/>
</dbReference>
<dbReference type="SUPFAM" id="SSF56349">
    <property type="entry name" value="DNA breaking-rejoining enzymes"/>
    <property type="match status" value="1"/>
</dbReference>
<dbReference type="GO" id="GO:0006310">
    <property type="term" value="P:DNA recombination"/>
    <property type="evidence" value="ECO:0007669"/>
    <property type="project" value="UniProtKB-KW"/>
</dbReference>
<comment type="caution">
    <text evidence="3">The sequence shown here is derived from an EMBL/GenBank/DDBJ whole genome shotgun (WGS) entry which is preliminary data.</text>
</comment>
<dbReference type="AlphaFoldDB" id="A0ABD3GTN0"/>
<name>A0ABD3GTN0_9MARC</name>
<evidence type="ECO:0000256" key="2">
    <source>
        <dbReference type="SAM" id="MobiDB-lite"/>
    </source>
</evidence>
<reference evidence="3 4" key="1">
    <citation type="submission" date="2024-09" db="EMBL/GenBank/DDBJ databases">
        <title>Chromosome-scale assembly of Riccia sorocarpa.</title>
        <authorList>
            <person name="Paukszto L."/>
        </authorList>
    </citation>
    <scope>NUCLEOTIDE SEQUENCE [LARGE SCALE GENOMIC DNA]</scope>
    <source>
        <strain evidence="3">LP-2024</strain>
        <tissue evidence="3">Aerial parts of the thallus</tissue>
    </source>
</reference>
<dbReference type="PANTHER" id="PTHR21446">
    <property type="entry name" value="DUF3504 DOMAIN-CONTAINING PROTEIN"/>
    <property type="match status" value="1"/>
</dbReference>
<dbReference type="PANTHER" id="PTHR21446:SF12">
    <property type="entry name" value="POTASSIUM CHANNEL TETRAMERIZATION DOMAIN CONTAINING 1"/>
    <property type="match status" value="1"/>
</dbReference>
<keyword evidence="4" id="KW-1185">Reference proteome</keyword>
<protein>
    <submittedName>
        <fullName evidence="3">Uncharacterized protein</fullName>
    </submittedName>
</protein>
<dbReference type="InterPro" id="IPR052787">
    <property type="entry name" value="MAVS"/>
</dbReference>
<proteinExistence type="predicted"/>
<evidence type="ECO:0000313" key="3">
    <source>
        <dbReference type="EMBL" id="KAL3682593.1"/>
    </source>
</evidence>
<feature type="region of interest" description="Disordered" evidence="2">
    <location>
        <begin position="394"/>
        <end position="431"/>
    </location>
</feature>